<dbReference type="InterPro" id="IPR016186">
    <property type="entry name" value="C-type_lectin-like/link_sf"/>
</dbReference>
<evidence type="ECO:0000313" key="1">
    <source>
        <dbReference type="Proteomes" id="UP000492821"/>
    </source>
</evidence>
<dbReference type="AlphaFoldDB" id="A0A7E4VT03"/>
<organism evidence="1 2">
    <name type="scientific">Panagrellus redivivus</name>
    <name type="common">Microworm</name>
    <dbReference type="NCBI Taxonomy" id="6233"/>
    <lineage>
        <taxon>Eukaryota</taxon>
        <taxon>Metazoa</taxon>
        <taxon>Ecdysozoa</taxon>
        <taxon>Nematoda</taxon>
        <taxon>Chromadorea</taxon>
        <taxon>Rhabditida</taxon>
        <taxon>Tylenchina</taxon>
        <taxon>Panagrolaimomorpha</taxon>
        <taxon>Panagrolaimoidea</taxon>
        <taxon>Panagrolaimidae</taxon>
        <taxon>Panagrellus</taxon>
    </lineage>
</organism>
<reference evidence="1" key="1">
    <citation type="journal article" date="2013" name="Genetics">
        <title>The draft genome and transcriptome of Panagrellus redivivus are shaped by the harsh demands of a free-living lifestyle.</title>
        <authorList>
            <person name="Srinivasan J."/>
            <person name="Dillman A.R."/>
            <person name="Macchietto M.G."/>
            <person name="Heikkinen L."/>
            <person name="Lakso M."/>
            <person name="Fracchia K.M."/>
            <person name="Antoshechkin I."/>
            <person name="Mortazavi A."/>
            <person name="Wong G."/>
            <person name="Sternberg P.W."/>
        </authorList>
    </citation>
    <scope>NUCLEOTIDE SEQUENCE [LARGE SCALE GENOMIC DNA]</scope>
    <source>
        <strain evidence="1">MT8872</strain>
    </source>
</reference>
<dbReference type="InterPro" id="IPR016187">
    <property type="entry name" value="CTDL_fold"/>
</dbReference>
<accession>A0A7E4VT03</accession>
<keyword evidence="1" id="KW-1185">Reference proteome</keyword>
<reference evidence="2" key="2">
    <citation type="submission" date="2020-10" db="UniProtKB">
        <authorList>
            <consortium name="WormBaseParasite"/>
        </authorList>
    </citation>
    <scope>IDENTIFICATION</scope>
</reference>
<dbReference type="SUPFAM" id="SSF56436">
    <property type="entry name" value="C-type lectin-like"/>
    <property type="match status" value="1"/>
</dbReference>
<name>A0A7E4VT03_PANRE</name>
<dbReference type="Proteomes" id="UP000492821">
    <property type="component" value="Unassembled WGS sequence"/>
</dbReference>
<protein>
    <submittedName>
        <fullName evidence="2">C-type lectin domain-containing protein</fullName>
    </submittedName>
</protein>
<dbReference type="WBParaSite" id="Pan_g2948.t1">
    <property type="protein sequence ID" value="Pan_g2948.t1"/>
    <property type="gene ID" value="Pan_g2948"/>
</dbReference>
<evidence type="ECO:0000313" key="2">
    <source>
        <dbReference type="WBParaSite" id="Pan_g2948.t1"/>
    </source>
</evidence>
<proteinExistence type="predicted"/>
<sequence>MSYPGSRLASFHCIEEHFFIQKYPAKTIIGLRIPFRLLKDKFDVKNFEWTDGTPVDFVGWNRFSNPETSDGQYAPLFPTTKFKMYTTITNQTTPFSTVFKNSMIPKAAGATAISYPKTCCAK</sequence>
<dbReference type="Gene3D" id="3.10.100.10">
    <property type="entry name" value="Mannose-Binding Protein A, subunit A"/>
    <property type="match status" value="1"/>
</dbReference>